<keyword evidence="2" id="KW-1185">Reference proteome</keyword>
<proteinExistence type="predicted"/>
<name>A0A183GEG4_HELPZ</name>
<sequence length="77" mass="8329">MSCHESAPKSQTSRSDGRAAATEVNSMCLAHISIAGPWVASKQVPLCYQSKGAFVRAEGIREQFPLQIMPLVPHAFT</sequence>
<evidence type="ECO:0000313" key="2">
    <source>
        <dbReference type="Proteomes" id="UP000050761"/>
    </source>
</evidence>
<accession>A0A3P8FGX1</accession>
<accession>A0A183GEG4</accession>
<dbReference type="EMBL" id="UZAH01032390">
    <property type="protein sequence ID" value="VDP21493.1"/>
    <property type="molecule type" value="Genomic_DNA"/>
</dbReference>
<evidence type="ECO:0000313" key="3">
    <source>
        <dbReference type="WBParaSite" id="HPBE_0002071901-mRNA-1"/>
    </source>
</evidence>
<protein>
    <submittedName>
        <fullName evidence="1 3">Uncharacterized protein</fullName>
    </submittedName>
</protein>
<reference evidence="3" key="2">
    <citation type="submission" date="2019-09" db="UniProtKB">
        <authorList>
            <consortium name="WormBaseParasite"/>
        </authorList>
    </citation>
    <scope>IDENTIFICATION</scope>
</reference>
<dbReference type="WBParaSite" id="HPBE_0002071901-mRNA-1">
    <property type="protein sequence ID" value="HPBE_0002071901-mRNA-1"/>
    <property type="gene ID" value="HPBE_0002071901"/>
</dbReference>
<reference evidence="1 2" key="1">
    <citation type="submission" date="2018-11" db="EMBL/GenBank/DDBJ databases">
        <authorList>
            <consortium name="Pathogen Informatics"/>
        </authorList>
    </citation>
    <scope>NUCLEOTIDE SEQUENCE [LARGE SCALE GENOMIC DNA]</scope>
</reference>
<evidence type="ECO:0000313" key="1">
    <source>
        <dbReference type="EMBL" id="VDP21493.1"/>
    </source>
</evidence>
<organism evidence="2 3">
    <name type="scientific">Heligmosomoides polygyrus</name>
    <name type="common">Parasitic roundworm</name>
    <dbReference type="NCBI Taxonomy" id="6339"/>
    <lineage>
        <taxon>Eukaryota</taxon>
        <taxon>Metazoa</taxon>
        <taxon>Ecdysozoa</taxon>
        <taxon>Nematoda</taxon>
        <taxon>Chromadorea</taxon>
        <taxon>Rhabditida</taxon>
        <taxon>Rhabditina</taxon>
        <taxon>Rhabditomorpha</taxon>
        <taxon>Strongyloidea</taxon>
        <taxon>Heligmosomidae</taxon>
        <taxon>Heligmosomoides</taxon>
    </lineage>
</organism>
<dbReference type="Proteomes" id="UP000050761">
    <property type="component" value="Unassembled WGS sequence"/>
</dbReference>
<gene>
    <name evidence="1" type="ORF">HPBE_LOCUS20718</name>
</gene>
<dbReference type="AlphaFoldDB" id="A0A183GEG4"/>